<dbReference type="HOGENOM" id="CLU_3144072_0_0_1"/>
<proteinExistence type="predicted"/>
<keyword evidence="1" id="KW-0472">Membrane</keyword>
<sequence>MWAGILEILSAFIRILFKLLYCWALFFTVLKGFSRGPLLPLIYLINKSL</sequence>
<evidence type="ECO:0000313" key="3">
    <source>
        <dbReference type="Proteomes" id="UP000000286"/>
    </source>
</evidence>
<keyword evidence="1" id="KW-0812">Transmembrane</keyword>
<evidence type="ECO:0000313" key="2">
    <source>
        <dbReference type="EMBL" id="CAY81836.1"/>
    </source>
</evidence>
<dbReference type="Proteomes" id="UP000000286">
    <property type="component" value="Chromosome XIII"/>
</dbReference>
<dbReference type="AlphaFoldDB" id="C8ZEM0"/>
<protein>
    <submittedName>
        <fullName evidence="2">EC1118_1M3_1728p</fullName>
    </submittedName>
</protein>
<reference evidence="2 3" key="1">
    <citation type="journal article" date="2009" name="Proc. Natl. Acad. Sci. U.S.A.">
        <title>Eukaryote-to-eukaryote gene transfer events revealed by the genome sequence of the wine yeast Saccharomyces cerevisiae EC1118.</title>
        <authorList>
            <person name="Novo M."/>
            <person name="Bigey F."/>
            <person name="Beyne E."/>
            <person name="Galeote V."/>
            <person name="Gavory F."/>
            <person name="Mallet S."/>
            <person name="Cambot B."/>
            <person name="Legras J.L."/>
            <person name="Wincker P."/>
            <person name="Casaregola S."/>
            <person name="Dequin S."/>
        </authorList>
    </citation>
    <scope>NUCLEOTIDE SEQUENCE [LARGE SCALE GENOMIC DNA]</scope>
    <source>
        <strain evidence="3">Lalvin EC1118 / Prise de mousse</strain>
    </source>
</reference>
<organism evidence="2 3">
    <name type="scientific">Saccharomyces cerevisiae (strain Lalvin EC1118 / Prise de mousse)</name>
    <name type="common">Baker's yeast</name>
    <dbReference type="NCBI Taxonomy" id="643680"/>
    <lineage>
        <taxon>Eukaryota</taxon>
        <taxon>Fungi</taxon>
        <taxon>Dikarya</taxon>
        <taxon>Ascomycota</taxon>
        <taxon>Saccharomycotina</taxon>
        <taxon>Saccharomycetes</taxon>
        <taxon>Saccharomycetales</taxon>
        <taxon>Saccharomycetaceae</taxon>
        <taxon>Saccharomyces</taxon>
    </lineage>
</organism>
<accession>C8ZEM0</accession>
<name>C8ZEM0_YEAS8</name>
<dbReference type="SMR" id="C8ZEM0"/>
<feature type="transmembrane region" description="Helical" evidence="1">
    <location>
        <begin position="12"/>
        <end position="30"/>
    </location>
</feature>
<gene>
    <name evidence="2" type="ORF">EC1118_1M3_1728g</name>
</gene>
<dbReference type="EMBL" id="FN393082">
    <property type="protein sequence ID" value="CAY81836.1"/>
    <property type="molecule type" value="Genomic_DNA"/>
</dbReference>
<evidence type="ECO:0000256" key="1">
    <source>
        <dbReference type="SAM" id="Phobius"/>
    </source>
</evidence>
<keyword evidence="1" id="KW-1133">Transmembrane helix</keyword>